<gene>
    <name evidence="1" type="ORF">H4Bulk47183_000002</name>
</gene>
<dbReference type="EMBL" id="MN034393">
    <property type="protein sequence ID" value="QDH88817.1"/>
    <property type="molecule type" value="Genomic_RNA"/>
</dbReference>
<proteinExistence type="predicted"/>
<organism evidence="1">
    <name type="scientific">Leviviridae sp</name>
    <dbReference type="NCBI Taxonomy" id="2027243"/>
    <lineage>
        <taxon>Viruses</taxon>
        <taxon>Riboviria</taxon>
        <taxon>Orthornavirae</taxon>
        <taxon>Lenarviricota</taxon>
        <taxon>Leviviricetes</taxon>
        <taxon>Norzivirales</taxon>
        <taxon>Fiersviridae</taxon>
    </lineage>
</organism>
<name>A0A514D5G0_9VIRU</name>
<accession>A0A514D5G0</accession>
<protein>
    <submittedName>
        <fullName evidence="1">Uncharacterized protein</fullName>
    </submittedName>
</protein>
<sequence>MSFTDPQSVTIAGTAISLPRTSVGDNESTYSSSDGLTQLSASHTYGKRTRRVLRIDTAKIAPDVFEPSENVKLSMSLYMVFDLPPVGYTNTDVMAVYNGFKTVYTATSDAMITKLVGGES</sequence>
<evidence type="ECO:0000313" key="1">
    <source>
        <dbReference type="EMBL" id="QDH88817.1"/>
    </source>
</evidence>
<dbReference type="Gene3D" id="2.40.160.220">
    <property type="match status" value="1"/>
</dbReference>
<reference evidence="1" key="1">
    <citation type="submission" date="2019-05" db="EMBL/GenBank/DDBJ databases">
        <title>Metatranscriptomic reconstruction reveals RNA viruses with the potential to shape carbon cycling in soil.</title>
        <authorList>
            <person name="Starr E.P."/>
            <person name="Nuccio E."/>
            <person name="Pett-Ridge J."/>
            <person name="Banfield J.F."/>
            <person name="Firestone M.K."/>
        </authorList>
    </citation>
    <scope>NUCLEOTIDE SEQUENCE</scope>
    <source>
        <strain evidence="1">H4_Bulk_47_scaffold_183</strain>
    </source>
</reference>